<dbReference type="InterPro" id="IPR036717">
    <property type="entry name" value="GFRP_sf"/>
</dbReference>
<proteinExistence type="predicted"/>
<dbReference type="EMBL" id="JADBJN010000002">
    <property type="protein sequence ID" value="KAG5675942.1"/>
    <property type="molecule type" value="Genomic_DNA"/>
</dbReference>
<protein>
    <submittedName>
        <fullName evidence="1">Uncharacterized protein</fullName>
    </submittedName>
</protein>
<dbReference type="OrthoDB" id="6344789at2759"/>
<dbReference type="Proteomes" id="UP001107558">
    <property type="component" value="Chromosome 2"/>
</dbReference>
<evidence type="ECO:0000313" key="2">
    <source>
        <dbReference type="Proteomes" id="UP001107558"/>
    </source>
</evidence>
<gene>
    <name evidence="1" type="ORF">PVAND_005799</name>
</gene>
<name>A0A9J6C347_POLVA</name>
<comment type="caution">
    <text evidence="1">The sequence shown here is derived from an EMBL/GenBank/DDBJ whole genome shotgun (WGS) entry which is preliminary data.</text>
</comment>
<reference evidence="1" key="1">
    <citation type="submission" date="2021-03" db="EMBL/GenBank/DDBJ databases">
        <title>Chromosome level genome of the anhydrobiotic midge Polypedilum vanderplanki.</title>
        <authorList>
            <person name="Yoshida Y."/>
            <person name="Kikawada T."/>
            <person name="Gusev O."/>
        </authorList>
    </citation>
    <scope>NUCLEOTIDE SEQUENCE</scope>
    <source>
        <strain evidence="1">NIAS01</strain>
        <tissue evidence="1">Whole body or cell culture</tissue>
    </source>
</reference>
<sequence>MPIIIVRGNLASYSQKTNEKFRVKVSGLKPSDIEQFSTRFACGGYSDEQTIVFLAHPCIILSALEVLGYRIVASSSTAVKQDYNEYMWTMRKDFAEPEPDFPKIDVPE</sequence>
<organism evidence="1 2">
    <name type="scientific">Polypedilum vanderplanki</name>
    <name type="common">Sleeping chironomid midge</name>
    <dbReference type="NCBI Taxonomy" id="319348"/>
    <lineage>
        <taxon>Eukaryota</taxon>
        <taxon>Metazoa</taxon>
        <taxon>Ecdysozoa</taxon>
        <taxon>Arthropoda</taxon>
        <taxon>Hexapoda</taxon>
        <taxon>Insecta</taxon>
        <taxon>Pterygota</taxon>
        <taxon>Neoptera</taxon>
        <taxon>Endopterygota</taxon>
        <taxon>Diptera</taxon>
        <taxon>Nematocera</taxon>
        <taxon>Chironomoidea</taxon>
        <taxon>Chironomidae</taxon>
        <taxon>Chironominae</taxon>
        <taxon>Polypedilum</taxon>
        <taxon>Polypedilum</taxon>
    </lineage>
</organism>
<dbReference type="AlphaFoldDB" id="A0A9J6C347"/>
<dbReference type="GO" id="GO:0009890">
    <property type="term" value="P:negative regulation of biosynthetic process"/>
    <property type="evidence" value="ECO:0007669"/>
    <property type="project" value="InterPro"/>
</dbReference>
<keyword evidence="2" id="KW-1185">Reference proteome</keyword>
<evidence type="ECO:0000313" key="1">
    <source>
        <dbReference type="EMBL" id="KAG5675942.1"/>
    </source>
</evidence>
<accession>A0A9J6C347</accession>
<dbReference type="Gene3D" id="3.30.1410.10">
    <property type="entry name" value="GTP cyclohydrolase I feedback regulatory protein GFRP"/>
    <property type="match status" value="1"/>
</dbReference>